<feature type="compositionally biased region" description="Basic and acidic residues" evidence="3">
    <location>
        <begin position="144"/>
        <end position="153"/>
    </location>
</feature>
<protein>
    <submittedName>
        <fullName evidence="5">INCREASED PETAL GROWTH ANISOTROPY 1-like protein 1 isoform X1</fullName>
    </submittedName>
</protein>
<evidence type="ECO:0000256" key="2">
    <source>
        <dbReference type="SAM" id="Coils"/>
    </source>
</evidence>
<keyword evidence="1 2" id="KW-0175">Coiled coil</keyword>
<evidence type="ECO:0000256" key="3">
    <source>
        <dbReference type="SAM" id="MobiDB-lite"/>
    </source>
</evidence>
<feature type="coiled-coil region" evidence="2">
    <location>
        <begin position="57"/>
        <end position="91"/>
    </location>
</feature>
<feature type="coiled-coil region" evidence="2">
    <location>
        <begin position="310"/>
        <end position="369"/>
    </location>
</feature>
<evidence type="ECO:0000313" key="4">
    <source>
        <dbReference type="Proteomes" id="UP001652660"/>
    </source>
</evidence>
<name>A0A6P6UKU8_COFAR</name>
<evidence type="ECO:0000313" key="5">
    <source>
        <dbReference type="RefSeq" id="XP_027090352.1"/>
    </source>
</evidence>
<organism evidence="4 5">
    <name type="scientific">Coffea arabica</name>
    <name type="common">Arabian coffee</name>
    <dbReference type="NCBI Taxonomy" id="13443"/>
    <lineage>
        <taxon>Eukaryota</taxon>
        <taxon>Viridiplantae</taxon>
        <taxon>Streptophyta</taxon>
        <taxon>Embryophyta</taxon>
        <taxon>Tracheophyta</taxon>
        <taxon>Spermatophyta</taxon>
        <taxon>Magnoliopsida</taxon>
        <taxon>eudicotyledons</taxon>
        <taxon>Gunneridae</taxon>
        <taxon>Pentapetalae</taxon>
        <taxon>asterids</taxon>
        <taxon>lamiids</taxon>
        <taxon>Gentianales</taxon>
        <taxon>Rubiaceae</taxon>
        <taxon>Ixoroideae</taxon>
        <taxon>Gardenieae complex</taxon>
        <taxon>Bertiereae - Coffeeae clade</taxon>
        <taxon>Coffeeae</taxon>
        <taxon>Coffea</taxon>
    </lineage>
</organism>
<dbReference type="Proteomes" id="UP001652660">
    <property type="component" value="Chromosome 1e"/>
</dbReference>
<dbReference type="InterPro" id="IPR040265">
    <property type="entry name" value="CHUP1/IPGA1-like"/>
</dbReference>
<reference evidence="4" key="1">
    <citation type="journal article" date="2025" name="Foods">
        <title>Unveiling the Microbial Signatures of Arabica Coffee Cherries: Insights into Ripeness Specific Diversity, Functional Traits, and Implications for Quality and Safety.</title>
        <authorList>
            <consortium name="RefSeq"/>
            <person name="Tenea G.N."/>
            <person name="Cifuentes V."/>
            <person name="Reyes P."/>
            <person name="Cevallos-Vallejos M."/>
        </authorList>
    </citation>
    <scope>NUCLEOTIDE SEQUENCE [LARGE SCALE GENOMIC DNA]</scope>
</reference>
<reference evidence="5" key="2">
    <citation type="submission" date="2025-08" db="UniProtKB">
        <authorList>
            <consortium name="RefSeq"/>
        </authorList>
    </citation>
    <scope>IDENTIFICATION</scope>
    <source>
        <tissue evidence="5">Leaves</tissue>
    </source>
</reference>
<accession>A0A6P6UKU8</accession>
<gene>
    <name evidence="5" type="primary">LOC113711383</name>
</gene>
<dbReference type="GO" id="GO:0055028">
    <property type="term" value="C:cortical microtubule"/>
    <property type="evidence" value="ECO:0007669"/>
    <property type="project" value="TreeGrafter"/>
</dbReference>
<keyword evidence="4" id="KW-1185">Reference proteome</keyword>
<evidence type="ECO:0000256" key="1">
    <source>
        <dbReference type="ARBA" id="ARBA00023054"/>
    </source>
</evidence>
<dbReference type="GO" id="GO:0072699">
    <property type="term" value="P:protein localization to cortical microtubule cytoskeleton"/>
    <property type="evidence" value="ECO:0007669"/>
    <property type="project" value="TreeGrafter"/>
</dbReference>
<proteinExistence type="predicted"/>
<dbReference type="PANTHER" id="PTHR31342:SF48">
    <property type="entry name" value="CHUP1-LIKE PROTEIN"/>
    <property type="match status" value="1"/>
</dbReference>
<dbReference type="AlphaFoldDB" id="A0A6P6UKU8"/>
<feature type="region of interest" description="Disordered" evidence="3">
    <location>
        <begin position="216"/>
        <end position="235"/>
    </location>
</feature>
<dbReference type="Gene3D" id="1.20.5.170">
    <property type="match status" value="1"/>
</dbReference>
<feature type="compositionally biased region" description="Polar residues" evidence="3">
    <location>
        <begin position="9"/>
        <end position="19"/>
    </location>
</feature>
<dbReference type="RefSeq" id="XP_027090352.1">
    <property type="nucleotide sequence ID" value="XM_027234551.2"/>
</dbReference>
<feature type="region of interest" description="Disordered" evidence="3">
    <location>
        <begin position="144"/>
        <end position="192"/>
    </location>
</feature>
<feature type="compositionally biased region" description="Pro residues" evidence="3">
    <location>
        <begin position="178"/>
        <end position="188"/>
    </location>
</feature>
<dbReference type="GeneID" id="113711383"/>
<feature type="region of interest" description="Disordered" evidence="3">
    <location>
        <begin position="1"/>
        <end position="23"/>
    </location>
</feature>
<sequence>MKHAGLSRNKLQPLQPSLTDQDRKIKLSISPASLITRETEMLEEIMPMDGGIVRKELEASQARITFLEKENLELRQEVARLRAQVTTLKAHDVERKSMLWKKLQSSTDAKITDRSQHKQTFAVEKPEPNLALEEKKGAREDLIKPAAHKERQAKSVKLALPGPIPESNGNRLLHAPAAAPPPPPPPLPSKLLGRSKTLRRAPEVVEFYRALMKRDAQKENRAGSTGHPPILSPKNMIGEIENRSTYLLNIKSDVETHGELVSFLSREVQDAAFADISEVELFVKWLDGQLSCLVDERAVLKHFPQWPERKADALREAACSYREMKNLESEVSSYKDNPKQQLTESLRKMQALQDRLEKSTNNIERVREGMSKKYRELHIPWAWMLDTGVIGQLKFSSVALARQYMKRIAKELESIGSVQDDDLLIQGVRFAYRVHQAVLMQILCSHLKNYGDLVRPAQHNSGITSFSMNADYNRMSLDNARFFVQV</sequence>
<dbReference type="PANTHER" id="PTHR31342">
    <property type="entry name" value="PROTEIN CHUP1, CHLOROPLASTIC"/>
    <property type="match status" value="1"/>
</dbReference>
<dbReference type="OrthoDB" id="1922539at2759"/>